<dbReference type="InterPro" id="IPR029058">
    <property type="entry name" value="AB_hydrolase_fold"/>
</dbReference>
<keyword evidence="3" id="KW-1185">Reference proteome</keyword>
<dbReference type="PIRSF" id="PIRSF033634">
    <property type="entry name" value="UCP033634"/>
    <property type="match status" value="1"/>
</dbReference>
<evidence type="ECO:0000259" key="1">
    <source>
        <dbReference type="Pfam" id="PF20408"/>
    </source>
</evidence>
<dbReference type="Pfam" id="PF20408">
    <property type="entry name" value="Abhydrolase_11"/>
    <property type="match status" value="1"/>
</dbReference>
<evidence type="ECO:0000313" key="3">
    <source>
        <dbReference type="Proteomes" id="UP000665043"/>
    </source>
</evidence>
<dbReference type="RefSeq" id="WP_209368213.1">
    <property type="nucleotide sequence ID" value="NZ_CP046956.1"/>
</dbReference>
<dbReference type="EMBL" id="CP046956">
    <property type="protein sequence ID" value="QTM99080.1"/>
    <property type="molecule type" value="Genomic_DNA"/>
</dbReference>
<sequence length="213" mass="24433">MDIAKEAIRNTDGEPIPYRFIRNNSNNSRLCVMLPGLGYTTDQPLFYYATGLFFDKGFDVLHIQYEYDSASFTKRDRKEQFKIISDDVEKVMEEVVPEAKYTSIYMMAKSIGTGGLAHLLELEMTKVIWLTPLLQIDALYDCLRNSWKESLLLIGDQDKCFVKERVSGLAAKRNFKVQIFKGADHSLEHEGGIYQSIDCLKAVMKEIELFTSE</sequence>
<reference evidence="2 3" key="1">
    <citation type="submission" date="2019-12" db="EMBL/GenBank/DDBJ databases">
        <title>The whole genome sequencing of a strain isolated from a Mars analog, Dalangtan Playa.</title>
        <authorList>
            <person name="Huang T."/>
        </authorList>
    </citation>
    <scope>NUCLEOTIDE SEQUENCE [LARGE SCALE GENOMIC DNA]</scope>
    <source>
        <strain evidence="2 3">DP4-553-S</strain>
    </source>
</reference>
<protein>
    <recommendedName>
        <fullName evidence="1">KANL3/Tex30 alpha/beta hydrolase-like domain-containing protein</fullName>
    </recommendedName>
</protein>
<organism evidence="2 3">
    <name type="scientific">Sediminibacillus dalangtanensis</name>
    <dbReference type="NCBI Taxonomy" id="2729421"/>
    <lineage>
        <taxon>Bacteria</taxon>
        <taxon>Bacillati</taxon>
        <taxon>Bacillota</taxon>
        <taxon>Bacilli</taxon>
        <taxon>Bacillales</taxon>
        <taxon>Bacillaceae</taxon>
        <taxon>Sediminibacillus</taxon>
    </lineage>
</organism>
<dbReference type="Gene3D" id="3.40.50.1820">
    <property type="entry name" value="alpha/beta hydrolase"/>
    <property type="match status" value="1"/>
</dbReference>
<dbReference type="SUPFAM" id="SSF53474">
    <property type="entry name" value="alpha/beta-Hydrolases"/>
    <property type="match status" value="1"/>
</dbReference>
<evidence type="ECO:0000313" key="2">
    <source>
        <dbReference type="EMBL" id="QTM99080.1"/>
    </source>
</evidence>
<gene>
    <name evidence="2" type="ORF">ERJ70_07060</name>
</gene>
<name>A0ABX7VU01_9BACI</name>
<proteinExistence type="predicted"/>
<dbReference type="InterPro" id="IPR017018">
    <property type="entry name" value="UCP033634"/>
</dbReference>
<accession>A0ABX7VU01</accession>
<feature type="domain" description="KANL3/Tex30 alpha/beta hydrolase-like" evidence="1">
    <location>
        <begin position="36"/>
        <end position="190"/>
    </location>
</feature>
<dbReference type="InterPro" id="IPR046879">
    <property type="entry name" value="KANL3/Tex30_Abhydrolase"/>
</dbReference>
<dbReference type="Proteomes" id="UP000665043">
    <property type="component" value="Chromosome"/>
</dbReference>